<dbReference type="InterPro" id="IPR000198">
    <property type="entry name" value="RhoGAP_dom"/>
</dbReference>
<evidence type="ECO:0000256" key="1">
    <source>
        <dbReference type="ARBA" id="ARBA00022468"/>
    </source>
</evidence>
<dbReference type="EMBL" id="CAJPVJ010060159">
    <property type="protein sequence ID" value="CAG2184069.1"/>
    <property type="molecule type" value="Genomic_DNA"/>
</dbReference>
<dbReference type="Gene3D" id="1.10.555.10">
    <property type="entry name" value="Rho GTPase activation protein"/>
    <property type="match status" value="1"/>
</dbReference>
<dbReference type="Pfam" id="PF00620">
    <property type="entry name" value="RhoGAP"/>
    <property type="match status" value="1"/>
</dbReference>
<dbReference type="GO" id="GO:0005737">
    <property type="term" value="C:cytoplasm"/>
    <property type="evidence" value="ECO:0007669"/>
    <property type="project" value="TreeGrafter"/>
</dbReference>
<feature type="domain" description="Rho-GAP" evidence="2">
    <location>
        <begin position="1"/>
        <end position="74"/>
    </location>
</feature>
<organism evidence="3">
    <name type="scientific">Oppiella nova</name>
    <dbReference type="NCBI Taxonomy" id="334625"/>
    <lineage>
        <taxon>Eukaryota</taxon>
        <taxon>Metazoa</taxon>
        <taxon>Ecdysozoa</taxon>
        <taxon>Arthropoda</taxon>
        <taxon>Chelicerata</taxon>
        <taxon>Arachnida</taxon>
        <taxon>Acari</taxon>
        <taxon>Acariformes</taxon>
        <taxon>Sarcoptiformes</taxon>
        <taxon>Oribatida</taxon>
        <taxon>Brachypylina</taxon>
        <taxon>Oppioidea</taxon>
        <taxon>Oppiidae</taxon>
        <taxon>Oppiella</taxon>
    </lineage>
</organism>
<dbReference type="EMBL" id="OC974984">
    <property type="protein sequence ID" value="CAD7668620.1"/>
    <property type="molecule type" value="Genomic_DNA"/>
</dbReference>
<feature type="non-terminal residue" evidence="3">
    <location>
        <position position="153"/>
    </location>
</feature>
<keyword evidence="4" id="KW-1185">Reference proteome</keyword>
<gene>
    <name evidence="3" type="ORF">ONB1V03_LOCUS23489</name>
</gene>
<dbReference type="PANTHER" id="PTHR14963">
    <property type="entry name" value="RHO GTPASE ACTIVATING PROTEIN 18,19-RELATED"/>
    <property type="match status" value="1"/>
</dbReference>
<evidence type="ECO:0000313" key="3">
    <source>
        <dbReference type="EMBL" id="CAD7668620.1"/>
    </source>
</evidence>
<dbReference type="AlphaFoldDB" id="A0A7R9R242"/>
<proteinExistence type="predicted"/>
<dbReference type="InterPro" id="IPR008936">
    <property type="entry name" value="Rho_GTPase_activation_prot"/>
</dbReference>
<accession>A0A7R9R242</accession>
<dbReference type="Proteomes" id="UP000728032">
    <property type="component" value="Unassembled WGS sequence"/>
</dbReference>
<dbReference type="GO" id="GO:0051056">
    <property type="term" value="P:regulation of small GTPase mediated signal transduction"/>
    <property type="evidence" value="ECO:0007669"/>
    <property type="project" value="TreeGrafter"/>
</dbReference>
<sequence>MPAPNRQLLLELLALFEKVLQNSATNRMSSLSLGTLFTPHVLCPRSFSAIELQQNLHSLTETLIYMIDNSHVMCRPPQQLLIDVNKQLELIERSRNKSTTSLAAVNTAHQFCVANSDTNSDDFTANQVAQLYAYIQSMPNSGTPMKKKWIKRF</sequence>
<dbReference type="GO" id="GO:0007165">
    <property type="term" value="P:signal transduction"/>
    <property type="evidence" value="ECO:0007669"/>
    <property type="project" value="InterPro"/>
</dbReference>
<dbReference type="SUPFAM" id="SSF48350">
    <property type="entry name" value="GTPase activation domain, GAP"/>
    <property type="match status" value="1"/>
</dbReference>
<dbReference type="GO" id="GO:0005096">
    <property type="term" value="F:GTPase activator activity"/>
    <property type="evidence" value="ECO:0007669"/>
    <property type="project" value="UniProtKB-KW"/>
</dbReference>
<evidence type="ECO:0000313" key="4">
    <source>
        <dbReference type="Proteomes" id="UP000728032"/>
    </source>
</evidence>
<dbReference type="OrthoDB" id="10061772at2759"/>
<name>A0A7R9R242_9ACAR</name>
<dbReference type="PANTHER" id="PTHR14963:SF7">
    <property type="entry name" value="RHO GTPASE-ACTIVATING PROTEIN 19"/>
    <property type="match status" value="1"/>
</dbReference>
<reference evidence="3" key="1">
    <citation type="submission" date="2020-11" db="EMBL/GenBank/DDBJ databases">
        <authorList>
            <person name="Tran Van P."/>
        </authorList>
    </citation>
    <scope>NUCLEOTIDE SEQUENCE</scope>
</reference>
<evidence type="ECO:0000259" key="2">
    <source>
        <dbReference type="PROSITE" id="PS50238"/>
    </source>
</evidence>
<keyword evidence="1" id="KW-0343">GTPase activation</keyword>
<dbReference type="PROSITE" id="PS50238">
    <property type="entry name" value="RHOGAP"/>
    <property type="match status" value="1"/>
</dbReference>
<protein>
    <recommendedName>
        <fullName evidence="2">Rho-GAP domain-containing protein</fullName>
    </recommendedName>
</protein>